<dbReference type="InterPro" id="IPR001387">
    <property type="entry name" value="Cro/C1-type_HTH"/>
</dbReference>
<dbReference type="CDD" id="cd00093">
    <property type="entry name" value="HTH_XRE"/>
    <property type="match status" value="1"/>
</dbReference>
<gene>
    <name evidence="3" type="ORF">P5G49_14040</name>
</gene>
<proteinExistence type="predicted"/>
<evidence type="ECO:0000313" key="3">
    <source>
        <dbReference type="EMBL" id="MDN4608579.1"/>
    </source>
</evidence>
<dbReference type="SMART" id="SM00530">
    <property type="entry name" value="HTH_XRE"/>
    <property type="match status" value="1"/>
</dbReference>
<name>A0ABT8JWQ1_9BACL</name>
<protein>
    <submittedName>
        <fullName evidence="3">Helix-turn-helix transcriptional regulator</fullName>
    </submittedName>
</protein>
<keyword evidence="1" id="KW-0238">DNA-binding</keyword>
<dbReference type="RefSeq" id="WP_301244885.1">
    <property type="nucleotide sequence ID" value="NZ_JAROCC010000012.1"/>
</dbReference>
<dbReference type="EMBL" id="JAROCC010000012">
    <property type="protein sequence ID" value="MDN4608579.1"/>
    <property type="molecule type" value="Genomic_DNA"/>
</dbReference>
<accession>A0ABT8JWQ1</accession>
<dbReference type="PANTHER" id="PTHR46558">
    <property type="entry name" value="TRACRIPTIONAL REGULATORY PROTEIN-RELATED-RELATED"/>
    <property type="match status" value="1"/>
</dbReference>
<dbReference type="Gene3D" id="1.10.260.40">
    <property type="entry name" value="lambda repressor-like DNA-binding domains"/>
    <property type="match status" value="1"/>
</dbReference>
<evidence type="ECO:0000259" key="2">
    <source>
        <dbReference type="PROSITE" id="PS50943"/>
    </source>
</evidence>
<dbReference type="Proteomes" id="UP001175097">
    <property type="component" value="Unassembled WGS sequence"/>
</dbReference>
<dbReference type="SUPFAM" id="SSF47413">
    <property type="entry name" value="lambda repressor-like DNA-binding domains"/>
    <property type="match status" value="1"/>
</dbReference>
<dbReference type="InterPro" id="IPR010982">
    <property type="entry name" value="Lambda_DNA-bd_dom_sf"/>
</dbReference>
<dbReference type="Pfam" id="PF01381">
    <property type="entry name" value="HTH_3"/>
    <property type="match status" value="1"/>
</dbReference>
<evidence type="ECO:0000313" key="4">
    <source>
        <dbReference type="Proteomes" id="UP001175097"/>
    </source>
</evidence>
<organism evidence="3 4">
    <name type="scientific">Sporosarcina highlanderae</name>
    <dbReference type="NCBI Taxonomy" id="3035916"/>
    <lineage>
        <taxon>Bacteria</taxon>
        <taxon>Bacillati</taxon>
        <taxon>Bacillota</taxon>
        <taxon>Bacilli</taxon>
        <taxon>Bacillales</taxon>
        <taxon>Caryophanaceae</taxon>
        <taxon>Sporosarcina</taxon>
    </lineage>
</organism>
<evidence type="ECO:0000256" key="1">
    <source>
        <dbReference type="ARBA" id="ARBA00023125"/>
    </source>
</evidence>
<comment type="caution">
    <text evidence="3">The sequence shown here is derived from an EMBL/GenBank/DDBJ whole genome shotgun (WGS) entry which is preliminary data.</text>
</comment>
<keyword evidence="4" id="KW-1185">Reference proteome</keyword>
<reference evidence="3" key="1">
    <citation type="submission" date="2023-03" db="EMBL/GenBank/DDBJ databases">
        <title>MT1 and MT2 Draft Genomes of Novel Species.</title>
        <authorList>
            <person name="Venkateswaran K."/>
        </authorList>
    </citation>
    <scope>NUCLEOTIDE SEQUENCE</scope>
    <source>
        <strain evidence="3">F6_3S_P_2</strain>
    </source>
</reference>
<feature type="domain" description="HTH cro/C1-type" evidence="2">
    <location>
        <begin position="5"/>
        <end position="59"/>
    </location>
</feature>
<dbReference type="PANTHER" id="PTHR46558:SF4">
    <property type="entry name" value="DNA-BIDING PHAGE PROTEIN"/>
    <property type="match status" value="1"/>
</dbReference>
<dbReference type="PROSITE" id="PS50943">
    <property type="entry name" value="HTH_CROC1"/>
    <property type="match status" value="1"/>
</dbReference>
<sequence length="65" mass="7550">MENLIREMRTAMGMTQDDLAEKLEVSRQTIISLEKGRYNPSLILAFKIAKLFNCSIEDIFKPEEE</sequence>